<proteinExistence type="predicted"/>
<name>A0ABQ9GZ73_9NEOP</name>
<evidence type="ECO:0000313" key="1">
    <source>
        <dbReference type="EMBL" id="KAJ8877316.1"/>
    </source>
</evidence>
<evidence type="ECO:0008006" key="3">
    <source>
        <dbReference type="Google" id="ProtNLM"/>
    </source>
</evidence>
<gene>
    <name evidence="1" type="ORF">PR048_021770</name>
</gene>
<reference evidence="1 2" key="1">
    <citation type="submission" date="2023-02" db="EMBL/GenBank/DDBJ databases">
        <title>LHISI_Scaffold_Assembly.</title>
        <authorList>
            <person name="Stuart O.P."/>
            <person name="Cleave R."/>
            <person name="Magrath M.J.L."/>
            <person name="Mikheyev A.S."/>
        </authorList>
    </citation>
    <scope>NUCLEOTIDE SEQUENCE [LARGE SCALE GENOMIC DNA]</scope>
    <source>
        <strain evidence="1">Daus_M_001</strain>
        <tissue evidence="1">Leg muscle</tissue>
    </source>
</reference>
<evidence type="ECO:0000313" key="2">
    <source>
        <dbReference type="Proteomes" id="UP001159363"/>
    </source>
</evidence>
<dbReference type="Proteomes" id="UP001159363">
    <property type="component" value="Chromosome 7"/>
</dbReference>
<accession>A0ABQ9GZ73</accession>
<keyword evidence="2" id="KW-1185">Reference proteome</keyword>
<dbReference type="EMBL" id="JARBHB010000008">
    <property type="protein sequence ID" value="KAJ8877316.1"/>
    <property type="molecule type" value="Genomic_DNA"/>
</dbReference>
<protein>
    <recommendedName>
        <fullName evidence="3">PiggyBac transposable element-derived protein domain-containing protein</fullName>
    </recommendedName>
</protein>
<comment type="caution">
    <text evidence="1">The sequence shown here is derived from an EMBL/GenBank/DDBJ whole genome shotgun (WGS) entry which is preliminary data.</text>
</comment>
<organism evidence="1 2">
    <name type="scientific">Dryococelus australis</name>
    <dbReference type="NCBI Taxonomy" id="614101"/>
    <lineage>
        <taxon>Eukaryota</taxon>
        <taxon>Metazoa</taxon>
        <taxon>Ecdysozoa</taxon>
        <taxon>Arthropoda</taxon>
        <taxon>Hexapoda</taxon>
        <taxon>Insecta</taxon>
        <taxon>Pterygota</taxon>
        <taxon>Neoptera</taxon>
        <taxon>Polyneoptera</taxon>
        <taxon>Phasmatodea</taxon>
        <taxon>Verophasmatodea</taxon>
        <taxon>Anareolatae</taxon>
        <taxon>Phasmatidae</taxon>
        <taxon>Eurycanthinae</taxon>
        <taxon>Dryococelus</taxon>
    </lineage>
</organism>
<sequence>MSKIKKKTWKASELTHDDVEMLLVEIPTAIGSTSDENESPENVCSVNDNIDAVLQDTEVSTNQVQSSDDEDDTSLIKRLYPDHIVWSHKRNTTQKIHFGEHTEPLLPENAKMPVDIFLLHFPEELIEKIVFETNLYATQKHGGINIAATTSRN</sequence>